<feature type="compositionally biased region" description="Low complexity" evidence="1">
    <location>
        <begin position="86"/>
        <end position="102"/>
    </location>
</feature>
<dbReference type="AlphaFoldDB" id="A0A7W9U180"/>
<dbReference type="SUPFAM" id="SSF47413">
    <property type="entry name" value="lambda repressor-like DNA-binding domains"/>
    <property type="match status" value="1"/>
</dbReference>
<evidence type="ECO:0000313" key="3">
    <source>
        <dbReference type="Proteomes" id="UP000571554"/>
    </source>
</evidence>
<dbReference type="EMBL" id="JACHBW010000016">
    <property type="protein sequence ID" value="MBB6105187.1"/>
    <property type="molecule type" value="Genomic_DNA"/>
</dbReference>
<dbReference type="Proteomes" id="UP000571554">
    <property type="component" value="Unassembled WGS sequence"/>
</dbReference>
<dbReference type="GO" id="GO:0003677">
    <property type="term" value="F:DNA binding"/>
    <property type="evidence" value="ECO:0007669"/>
    <property type="project" value="UniProtKB-KW"/>
</dbReference>
<dbReference type="Pfam" id="PF15943">
    <property type="entry name" value="YdaS_toxin"/>
    <property type="match status" value="1"/>
</dbReference>
<organism evidence="2 3">
    <name type="scientific">Paraburkholderia bannensis</name>
    <dbReference type="NCBI Taxonomy" id="765414"/>
    <lineage>
        <taxon>Bacteria</taxon>
        <taxon>Pseudomonadati</taxon>
        <taxon>Pseudomonadota</taxon>
        <taxon>Betaproteobacteria</taxon>
        <taxon>Burkholderiales</taxon>
        <taxon>Burkholderiaceae</taxon>
        <taxon>Paraburkholderia</taxon>
    </lineage>
</organism>
<evidence type="ECO:0000313" key="2">
    <source>
        <dbReference type="EMBL" id="MBB6105187.1"/>
    </source>
</evidence>
<dbReference type="RefSeq" id="WP_183727745.1">
    <property type="nucleotide sequence ID" value="NZ_JACHBW010000016.1"/>
</dbReference>
<gene>
    <name evidence="2" type="ORF">F4827_005053</name>
</gene>
<dbReference type="InterPro" id="IPR010982">
    <property type="entry name" value="Lambda_DNA-bd_dom_sf"/>
</dbReference>
<dbReference type="InterPro" id="IPR031856">
    <property type="entry name" value="YdaS_toxin-like"/>
</dbReference>
<dbReference type="Gene3D" id="1.10.260.40">
    <property type="entry name" value="lambda repressor-like DNA-binding domains"/>
    <property type="match status" value="1"/>
</dbReference>
<feature type="region of interest" description="Disordered" evidence="1">
    <location>
        <begin position="83"/>
        <end position="109"/>
    </location>
</feature>
<proteinExistence type="predicted"/>
<evidence type="ECO:0000256" key="1">
    <source>
        <dbReference type="SAM" id="MobiDB-lite"/>
    </source>
</evidence>
<keyword evidence="3" id="KW-1185">Reference proteome</keyword>
<keyword evidence="2" id="KW-0238">DNA-binding</keyword>
<name>A0A7W9U180_9BURK</name>
<sequence>MKTKTPHPGAPALRAAIKKAGGLKQLATLIGGKTQSQTVANWISRGTPMERCALIQRLTGVRCEDLRPDLDWTALRDAFRDDDADVIASSDDVQPPDGGVPPETGDTSR</sequence>
<accession>A0A7W9U180</accession>
<reference evidence="2 3" key="1">
    <citation type="submission" date="2020-08" db="EMBL/GenBank/DDBJ databases">
        <title>Above-ground endophytic microbial communities from plants in different locations in the United States.</title>
        <authorList>
            <person name="Frank C."/>
        </authorList>
    </citation>
    <scope>NUCLEOTIDE SEQUENCE [LARGE SCALE GENOMIC DNA]</scope>
    <source>
        <strain evidence="2 3">WP4_2_2</strain>
    </source>
</reference>
<comment type="caution">
    <text evidence="2">The sequence shown here is derived from an EMBL/GenBank/DDBJ whole genome shotgun (WGS) entry which is preliminary data.</text>
</comment>
<protein>
    <submittedName>
        <fullName evidence="2">DNA-binding transcriptional regulator YdaS (Cro superfamily)</fullName>
    </submittedName>
</protein>